<gene>
    <name evidence="1" type="ORF">DWW57_09045</name>
</gene>
<dbReference type="AlphaFoldDB" id="A0A412TRH9"/>
<dbReference type="EMBL" id="QRYC01000010">
    <property type="protein sequence ID" value="RGU56393.1"/>
    <property type="molecule type" value="Genomic_DNA"/>
</dbReference>
<proteinExistence type="predicted"/>
<dbReference type="Pfam" id="PF16132">
    <property type="entry name" value="DUF4843"/>
    <property type="match status" value="1"/>
</dbReference>
<sequence>MKRNIVYSGIIAMLTCCLWGCEEEKTLQYVNNPAINFTGGTGLFSFIATPDLADTVLTAGLEIMGYAADVDRKVNVEVLQDSTTAIDYELLTPTIIEKGKYTGQVKVRVKNTPLLKEKEVRLWLVLKESDDFSVGVSGMNQTILKWSNRLIQPANWRWLRYYFGTYSTRFYEFIIEVTGRTEFPYNHPDASLEPMGVDEVEAWANMVRDALDKYNATHDDVLRHDDGDAKGQPVVIP</sequence>
<name>A0A412TRH9_9BACT</name>
<reference evidence="1 2" key="1">
    <citation type="submission" date="2018-08" db="EMBL/GenBank/DDBJ databases">
        <title>A genome reference for cultivated species of the human gut microbiota.</title>
        <authorList>
            <person name="Zou Y."/>
            <person name="Xue W."/>
            <person name="Luo G."/>
        </authorList>
    </citation>
    <scope>NUCLEOTIDE SEQUENCE [LARGE SCALE GENOMIC DNA]</scope>
    <source>
        <strain evidence="1 2">AF16-14</strain>
    </source>
</reference>
<evidence type="ECO:0000313" key="2">
    <source>
        <dbReference type="Proteomes" id="UP000284243"/>
    </source>
</evidence>
<accession>A0A412TRH9</accession>
<dbReference type="InterPro" id="IPR032299">
    <property type="entry name" value="DUF4843"/>
</dbReference>
<evidence type="ECO:0000313" key="1">
    <source>
        <dbReference type="EMBL" id="RGU56393.1"/>
    </source>
</evidence>
<comment type="caution">
    <text evidence="1">The sequence shown here is derived from an EMBL/GenBank/DDBJ whole genome shotgun (WGS) entry which is preliminary data.</text>
</comment>
<protein>
    <submittedName>
        <fullName evidence="1">DUF4843 domain-containing protein</fullName>
    </submittedName>
</protein>
<dbReference type="RefSeq" id="WP_118160304.1">
    <property type="nucleotide sequence ID" value="NZ_JBBNFH010000014.1"/>
</dbReference>
<organism evidence="1 2">
    <name type="scientific">Odoribacter splanchnicus</name>
    <dbReference type="NCBI Taxonomy" id="28118"/>
    <lineage>
        <taxon>Bacteria</taxon>
        <taxon>Pseudomonadati</taxon>
        <taxon>Bacteroidota</taxon>
        <taxon>Bacteroidia</taxon>
        <taxon>Bacteroidales</taxon>
        <taxon>Odoribacteraceae</taxon>
        <taxon>Odoribacter</taxon>
    </lineage>
</organism>
<dbReference type="Proteomes" id="UP000284243">
    <property type="component" value="Unassembled WGS sequence"/>
</dbReference>